<sequence length="93" mass="10946">MTISIEDVLTEHYSLVHSKDTCDLFKGRWVQDSIGSLYTNYSCKTIPFLRNCFLNGRKDTDFVHWRWKPDECELPRFGPGKFLTALRGKKWLS</sequence>
<dbReference type="PANTHER" id="PTHR32285">
    <property type="entry name" value="PROTEIN TRICHOME BIREFRINGENCE-LIKE 9-RELATED"/>
    <property type="match status" value="1"/>
</dbReference>
<organism evidence="2 3">
    <name type="scientific">Phtheirospermum japonicum</name>
    <dbReference type="NCBI Taxonomy" id="374723"/>
    <lineage>
        <taxon>Eukaryota</taxon>
        <taxon>Viridiplantae</taxon>
        <taxon>Streptophyta</taxon>
        <taxon>Embryophyta</taxon>
        <taxon>Tracheophyta</taxon>
        <taxon>Spermatophyta</taxon>
        <taxon>Magnoliopsida</taxon>
        <taxon>eudicotyledons</taxon>
        <taxon>Gunneridae</taxon>
        <taxon>Pentapetalae</taxon>
        <taxon>asterids</taxon>
        <taxon>lamiids</taxon>
        <taxon>Lamiales</taxon>
        <taxon>Orobanchaceae</taxon>
        <taxon>Orobanchaceae incertae sedis</taxon>
        <taxon>Phtheirospermum</taxon>
    </lineage>
</organism>
<dbReference type="InterPro" id="IPR029962">
    <property type="entry name" value="TBL"/>
</dbReference>
<name>A0A830CIR5_9LAMI</name>
<dbReference type="AlphaFoldDB" id="A0A830CIR5"/>
<dbReference type="PANTHER" id="PTHR32285:SF28">
    <property type="entry name" value="XYLOGLUCAN O-ACETYLTRANSFERASE 2"/>
    <property type="match status" value="1"/>
</dbReference>
<accession>A0A830CIR5</accession>
<dbReference type="GO" id="GO:0016413">
    <property type="term" value="F:O-acetyltransferase activity"/>
    <property type="evidence" value="ECO:0007669"/>
    <property type="project" value="InterPro"/>
</dbReference>
<dbReference type="GO" id="GO:0005794">
    <property type="term" value="C:Golgi apparatus"/>
    <property type="evidence" value="ECO:0007669"/>
    <property type="project" value="TreeGrafter"/>
</dbReference>
<protein>
    <submittedName>
        <fullName evidence="2">Protein altered xyloglucan 4-like</fullName>
    </submittedName>
</protein>
<evidence type="ECO:0000313" key="2">
    <source>
        <dbReference type="EMBL" id="GFP98899.1"/>
    </source>
</evidence>
<proteinExistence type="predicted"/>
<dbReference type="Proteomes" id="UP000653305">
    <property type="component" value="Unassembled WGS sequence"/>
</dbReference>
<dbReference type="OrthoDB" id="1739608at2759"/>
<comment type="caution">
    <text evidence="2">The sequence shown here is derived from an EMBL/GenBank/DDBJ whole genome shotgun (WGS) entry which is preliminary data.</text>
</comment>
<evidence type="ECO:0000313" key="3">
    <source>
        <dbReference type="Proteomes" id="UP000653305"/>
    </source>
</evidence>
<feature type="domain" description="Trichome birefringence-like N-terminal" evidence="1">
    <location>
        <begin position="21"/>
        <end position="73"/>
    </location>
</feature>
<dbReference type="InterPro" id="IPR025846">
    <property type="entry name" value="TBL_N"/>
</dbReference>
<evidence type="ECO:0000259" key="1">
    <source>
        <dbReference type="Pfam" id="PF14416"/>
    </source>
</evidence>
<dbReference type="EMBL" id="BMAC01000547">
    <property type="protein sequence ID" value="GFP98899.1"/>
    <property type="molecule type" value="Genomic_DNA"/>
</dbReference>
<reference evidence="2" key="1">
    <citation type="submission" date="2020-07" db="EMBL/GenBank/DDBJ databases">
        <title>Ethylene signaling mediates host invasion by parasitic plants.</title>
        <authorList>
            <person name="Yoshida S."/>
        </authorList>
    </citation>
    <scope>NUCLEOTIDE SEQUENCE</scope>
    <source>
        <strain evidence="2">Okayama</strain>
    </source>
</reference>
<gene>
    <name evidence="2" type="ORF">PHJA_002033800</name>
</gene>
<keyword evidence="3" id="KW-1185">Reference proteome</keyword>
<dbReference type="Pfam" id="PF14416">
    <property type="entry name" value="PMR5N"/>
    <property type="match status" value="1"/>
</dbReference>